<dbReference type="Proteomes" id="UP001149140">
    <property type="component" value="Unassembled WGS sequence"/>
</dbReference>
<evidence type="ECO:0000313" key="2">
    <source>
        <dbReference type="EMBL" id="MDA0159721.1"/>
    </source>
</evidence>
<evidence type="ECO:0000313" key="3">
    <source>
        <dbReference type="Proteomes" id="UP001149140"/>
    </source>
</evidence>
<keyword evidence="2" id="KW-0012">Acyltransferase</keyword>
<dbReference type="AlphaFoldDB" id="A0A9X3S121"/>
<keyword evidence="2" id="KW-0808">Transferase</keyword>
<protein>
    <submittedName>
        <fullName evidence="2">C45 family autoproteolytic acyltransferase/hydrolase</fullName>
    </submittedName>
</protein>
<reference evidence="2" key="1">
    <citation type="submission" date="2022-10" db="EMBL/GenBank/DDBJ databases">
        <title>The WGS of Solirubrobacter ginsenosidimutans DSM 21036.</title>
        <authorList>
            <person name="Jiang Z."/>
        </authorList>
    </citation>
    <scope>NUCLEOTIDE SEQUENCE</scope>
    <source>
        <strain evidence="2">DSM 21036</strain>
    </source>
</reference>
<comment type="caution">
    <text evidence="2">The sequence shown here is derived from an EMBL/GenBank/DDBJ whole genome shotgun (WGS) entry which is preliminary data.</text>
</comment>
<sequence length="319" mass="34374">MDAASLTFTAIDEPLPSAARIHALLPALIEWYLRDGDAARPTFVQSRRALLEHMPELVPTWEELVVAAGGGDLAARVLSLYDPPALLAGCSQAVIDGALVRNYDYHPDRIEGVVFKSAITRPVLGMSDCLWGLLDGVNDAGLAVALAFGGRQVRSDGFGITLVVRYLLETCDTVQQACATVARLPVHAPYNLTLADETSAATVHVGPDRAASVVFPAIATNHQEHVDWPEHAAATRSVERLAALHRATEDAFLAPPLYATEFSRGFGTLYTAVYQPLARAVSYRWPGERWDQSLAAFTPGSRTVRLSEGADRHVGAGPR</sequence>
<dbReference type="GO" id="GO:0016746">
    <property type="term" value="F:acyltransferase activity"/>
    <property type="evidence" value="ECO:0007669"/>
    <property type="project" value="UniProtKB-KW"/>
</dbReference>
<dbReference type="RefSeq" id="WP_270038491.1">
    <property type="nucleotide sequence ID" value="NZ_JAPDOD010000003.1"/>
</dbReference>
<name>A0A9X3S121_9ACTN</name>
<evidence type="ECO:0000259" key="1">
    <source>
        <dbReference type="Pfam" id="PF03417"/>
    </source>
</evidence>
<dbReference type="EMBL" id="JAPDOD010000003">
    <property type="protein sequence ID" value="MDA0159721.1"/>
    <property type="molecule type" value="Genomic_DNA"/>
</dbReference>
<dbReference type="InterPro" id="IPR047794">
    <property type="entry name" value="C45_proenzyme-like"/>
</dbReference>
<dbReference type="NCBIfam" id="NF040521">
    <property type="entry name" value="C45_proenzyme"/>
    <property type="match status" value="1"/>
</dbReference>
<gene>
    <name evidence="2" type="ORF">OM076_05565</name>
</gene>
<dbReference type="Gene3D" id="3.60.60.10">
    <property type="entry name" value="Penicillin V Acylase, Chain A"/>
    <property type="match status" value="1"/>
</dbReference>
<dbReference type="InterPro" id="IPR005079">
    <property type="entry name" value="Peptidase_C45_hydrolase"/>
</dbReference>
<proteinExistence type="predicted"/>
<accession>A0A9X3S121</accession>
<dbReference type="Pfam" id="PF03417">
    <property type="entry name" value="AAT"/>
    <property type="match status" value="1"/>
</dbReference>
<keyword evidence="3" id="KW-1185">Reference proteome</keyword>
<organism evidence="2 3">
    <name type="scientific">Solirubrobacter ginsenosidimutans</name>
    <dbReference type="NCBI Taxonomy" id="490573"/>
    <lineage>
        <taxon>Bacteria</taxon>
        <taxon>Bacillati</taxon>
        <taxon>Actinomycetota</taxon>
        <taxon>Thermoleophilia</taxon>
        <taxon>Solirubrobacterales</taxon>
        <taxon>Solirubrobacteraceae</taxon>
        <taxon>Solirubrobacter</taxon>
    </lineage>
</organism>
<feature type="domain" description="Peptidase C45 hydrolase" evidence="1">
    <location>
        <begin position="98"/>
        <end position="289"/>
    </location>
</feature>